<keyword evidence="3" id="KW-0804">Transcription</keyword>
<gene>
    <name evidence="5" type="ORF">GCM10008967_17500</name>
</gene>
<dbReference type="Pfam" id="PF00392">
    <property type="entry name" value="GntR"/>
    <property type="match status" value="1"/>
</dbReference>
<dbReference type="RefSeq" id="WP_343798260.1">
    <property type="nucleotide sequence ID" value="NZ_BAAADJ010000018.1"/>
</dbReference>
<dbReference type="InterPro" id="IPR036388">
    <property type="entry name" value="WH-like_DNA-bd_sf"/>
</dbReference>
<proteinExistence type="predicted"/>
<keyword evidence="1" id="KW-0805">Transcription regulation</keyword>
<evidence type="ECO:0000256" key="2">
    <source>
        <dbReference type="ARBA" id="ARBA00023125"/>
    </source>
</evidence>
<dbReference type="PROSITE" id="PS50949">
    <property type="entry name" value="HTH_GNTR"/>
    <property type="match status" value="1"/>
</dbReference>
<evidence type="ECO:0000259" key="4">
    <source>
        <dbReference type="PROSITE" id="PS50949"/>
    </source>
</evidence>
<name>A0ABN0W726_9BACI</name>
<dbReference type="InterPro" id="IPR036390">
    <property type="entry name" value="WH_DNA-bd_sf"/>
</dbReference>
<evidence type="ECO:0000256" key="3">
    <source>
        <dbReference type="ARBA" id="ARBA00023163"/>
    </source>
</evidence>
<evidence type="ECO:0000313" key="5">
    <source>
        <dbReference type="EMBL" id="GAA0327499.1"/>
    </source>
</evidence>
<evidence type="ECO:0000256" key="1">
    <source>
        <dbReference type="ARBA" id="ARBA00023015"/>
    </source>
</evidence>
<dbReference type="SUPFAM" id="SSF46785">
    <property type="entry name" value="Winged helix' DNA-binding domain"/>
    <property type="match status" value="1"/>
</dbReference>
<dbReference type="SMART" id="SM00345">
    <property type="entry name" value="HTH_GNTR"/>
    <property type="match status" value="1"/>
</dbReference>
<organism evidence="5 6">
    <name type="scientific">Bacillus carboniphilus</name>
    <dbReference type="NCBI Taxonomy" id="86663"/>
    <lineage>
        <taxon>Bacteria</taxon>
        <taxon>Bacillati</taxon>
        <taxon>Bacillota</taxon>
        <taxon>Bacilli</taxon>
        <taxon>Bacillales</taxon>
        <taxon>Bacillaceae</taxon>
        <taxon>Bacillus</taxon>
    </lineage>
</organism>
<feature type="domain" description="HTH gntR-type" evidence="4">
    <location>
        <begin position="13"/>
        <end position="81"/>
    </location>
</feature>
<dbReference type="PANTHER" id="PTHR38445:SF7">
    <property type="entry name" value="GNTR-FAMILY TRANSCRIPTIONAL REGULATOR"/>
    <property type="match status" value="1"/>
</dbReference>
<accession>A0ABN0W726</accession>
<keyword evidence="2" id="KW-0238">DNA-binding</keyword>
<dbReference type="PANTHER" id="PTHR38445">
    <property type="entry name" value="HTH-TYPE TRANSCRIPTIONAL REPRESSOR YTRA"/>
    <property type="match status" value="1"/>
</dbReference>
<protein>
    <submittedName>
        <fullName evidence="5">GntR family transcriptional regulator</fullName>
    </submittedName>
</protein>
<dbReference type="EMBL" id="BAAADJ010000018">
    <property type="protein sequence ID" value="GAA0327499.1"/>
    <property type="molecule type" value="Genomic_DNA"/>
</dbReference>
<keyword evidence="6" id="KW-1185">Reference proteome</keyword>
<dbReference type="Proteomes" id="UP001500782">
    <property type="component" value="Unassembled WGS sequence"/>
</dbReference>
<dbReference type="CDD" id="cd07377">
    <property type="entry name" value="WHTH_GntR"/>
    <property type="match status" value="1"/>
</dbReference>
<comment type="caution">
    <text evidence="5">The sequence shown here is derived from an EMBL/GenBank/DDBJ whole genome shotgun (WGS) entry which is preliminary data.</text>
</comment>
<dbReference type="Gene3D" id="1.10.10.10">
    <property type="entry name" value="Winged helix-like DNA-binding domain superfamily/Winged helix DNA-binding domain"/>
    <property type="match status" value="1"/>
</dbReference>
<dbReference type="InterPro" id="IPR000524">
    <property type="entry name" value="Tscrpt_reg_HTH_GntR"/>
</dbReference>
<reference evidence="5 6" key="1">
    <citation type="journal article" date="2019" name="Int. J. Syst. Evol. Microbiol.">
        <title>The Global Catalogue of Microorganisms (GCM) 10K type strain sequencing project: providing services to taxonomists for standard genome sequencing and annotation.</title>
        <authorList>
            <consortium name="The Broad Institute Genomics Platform"/>
            <consortium name="The Broad Institute Genome Sequencing Center for Infectious Disease"/>
            <person name="Wu L."/>
            <person name="Ma J."/>
        </authorList>
    </citation>
    <scope>NUCLEOTIDE SEQUENCE [LARGE SCALE GENOMIC DNA]</scope>
    <source>
        <strain evidence="5 6">JCM 9731</strain>
    </source>
</reference>
<evidence type="ECO:0000313" key="6">
    <source>
        <dbReference type="Proteomes" id="UP001500782"/>
    </source>
</evidence>
<sequence>MLLPIQISQESREPIYHQIGTQIKALISSGYLPVGTSLPSIRALAKDLQCSVITTKRAYQDLEHEHFIKTVQGKGTFVAEVGLELKEEIKQKTVREALNKAIDIGLQHDYKLDDLIKMFEVAIEERRK</sequence>